<reference evidence="1 3" key="1">
    <citation type="journal article" date="2020" name="Stud. Mycol.">
        <title>101 Dothideomycetes genomes: a test case for predicting lifestyles and emergence of pathogens.</title>
        <authorList>
            <person name="Haridas S."/>
            <person name="Albert R."/>
            <person name="Binder M."/>
            <person name="Bloem J."/>
            <person name="Labutti K."/>
            <person name="Salamov A."/>
            <person name="Andreopoulos B."/>
            <person name="Baker S."/>
            <person name="Barry K."/>
            <person name="Bills G."/>
            <person name="Bluhm B."/>
            <person name="Cannon C."/>
            <person name="Castanera R."/>
            <person name="Culley D."/>
            <person name="Daum C."/>
            <person name="Ezra D."/>
            <person name="Gonzalez J."/>
            <person name="Henrissat B."/>
            <person name="Kuo A."/>
            <person name="Liang C."/>
            <person name="Lipzen A."/>
            <person name="Lutzoni F."/>
            <person name="Magnuson J."/>
            <person name="Mondo S."/>
            <person name="Nolan M."/>
            <person name="Ohm R."/>
            <person name="Pangilinan J."/>
            <person name="Park H.-J."/>
            <person name="Ramirez L."/>
            <person name="Alfaro M."/>
            <person name="Sun H."/>
            <person name="Tritt A."/>
            <person name="Yoshinaga Y."/>
            <person name="Zwiers L.-H."/>
            <person name="Turgeon B."/>
            <person name="Goodwin S."/>
            <person name="Spatafora J."/>
            <person name="Crous P."/>
            <person name="Grigoriev I."/>
        </authorList>
    </citation>
    <scope>NUCLEOTIDE SEQUENCE</scope>
    <source>
        <strain evidence="1 3">CBS 304.34</strain>
    </source>
</reference>
<keyword evidence="2" id="KW-1185">Reference proteome</keyword>
<reference evidence="3" key="3">
    <citation type="submission" date="2025-04" db="UniProtKB">
        <authorList>
            <consortium name="RefSeq"/>
        </authorList>
    </citation>
    <scope>IDENTIFICATION</scope>
    <source>
        <strain evidence="3">CBS 304.34</strain>
    </source>
</reference>
<proteinExistence type="predicted"/>
<dbReference type="OrthoDB" id="5243686at2759"/>
<organism evidence="1">
    <name type="scientific">Mytilinidion resinicola</name>
    <dbReference type="NCBI Taxonomy" id="574789"/>
    <lineage>
        <taxon>Eukaryota</taxon>
        <taxon>Fungi</taxon>
        <taxon>Dikarya</taxon>
        <taxon>Ascomycota</taxon>
        <taxon>Pezizomycotina</taxon>
        <taxon>Dothideomycetes</taxon>
        <taxon>Pleosporomycetidae</taxon>
        <taxon>Mytilinidiales</taxon>
        <taxon>Mytilinidiaceae</taxon>
        <taxon>Mytilinidion</taxon>
    </lineage>
</organism>
<dbReference type="GeneID" id="54462404"/>
<gene>
    <name evidence="1 3" type="ORF">BDZ99DRAFT_469493</name>
</gene>
<sequence>MAPTYIFRIDDMEVDALASPVTDAHGTWMPPTSPGSNKLMSGGITGIYWWCNGTAIEKLTITEPPSGAIHFKTYSIYYNHGFWISDCDASLTNQAANNWHKLTFDHHETDYSSHLTFAGTQQILRTQRENQPWPSMLLPDIYHAPRPWAHDTTEYGGLTGELPILLALIVFSISKVHAAYCVTHCFANQEFKVHSYPNGRVPERGLVVRVWTCPYQGRTSTIKDLEGFENGDYGKYFN</sequence>
<dbReference type="AlphaFoldDB" id="A0A6A6XYW2"/>
<dbReference type="Proteomes" id="UP000504636">
    <property type="component" value="Unplaced"/>
</dbReference>
<reference evidence="3" key="2">
    <citation type="submission" date="2020-04" db="EMBL/GenBank/DDBJ databases">
        <authorList>
            <consortium name="NCBI Genome Project"/>
        </authorList>
    </citation>
    <scope>NUCLEOTIDE SEQUENCE</scope>
    <source>
        <strain evidence="3">CBS 304.34</strain>
    </source>
</reference>
<accession>A0A6A6XYW2</accession>
<dbReference type="EMBL" id="MU003728">
    <property type="protein sequence ID" value="KAF2801756.1"/>
    <property type="molecule type" value="Genomic_DNA"/>
</dbReference>
<evidence type="ECO:0000313" key="3">
    <source>
        <dbReference type="RefSeq" id="XP_033568720.1"/>
    </source>
</evidence>
<name>A0A6A6XYW2_9PEZI</name>
<evidence type="ECO:0000313" key="2">
    <source>
        <dbReference type="Proteomes" id="UP000504636"/>
    </source>
</evidence>
<evidence type="ECO:0000313" key="1">
    <source>
        <dbReference type="EMBL" id="KAF2801756.1"/>
    </source>
</evidence>
<dbReference type="RefSeq" id="XP_033568720.1">
    <property type="nucleotide sequence ID" value="XM_033721511.1"/>
</dbReference>
<protein>
    <submittedName>
        <fullName evidence="1 3">Uncharacterized protein</fullName>
    </submittedName>
</protein>